<comment type="caution">
    <text evidence="1">The sequence shown here is derived from an EMBL/GenBank/DDBJ whole genome shotgun (WGS) entry which is preliminary data.</text>
</comment>
<organism evidence="1 2">
    <name type="scientific">Nepenthes gracilis</name>
    <name type="common">Slender pitcher plant</name>
    <dbReference type="NCBI Taxonomy" id="150966"/>
    <lineage>
        <taxon>Eukaryota</taxon>
        <taxon>Viridiplantae</taxon>
        <taxon>Streptophyta</taxon>
        <taxon>Embryophyta</taxon>
        <taxon>Tracheophyta</taxon>
        <taxon>Spermatophyta</taxon>
        <taxon>Magnoliopsida</taxon>
        <taxon>eudicotyledons</taxon>
        <taxon>Gunneridae</taxon>
        <taxon>Pentapetalae</taxon>
        <taxon>Caryophyllales</taxon>
        <taxon>Nepenthaceae</taxon>
        <taxon>Nepenthes</taxon>
    </lineage>
</organism>
<keyword evidence="2" id="KW-1185">Reference proteome</keyword>
<dbReference type="Proteomes" id="UP001279734">
    <property type="component" value="Unassembled WGS sequence"/>
</dbReference>
<gene>
    <name evidence="1" type="ORF">Nepgr_021870</name>
</gene>
<dbReference type="AlphaFoldDB" id="A0AAD3SZY2"/>
<protein>
    <submittedName>
        <fullName evidence="1">Uncharacterized protein</fullName>
    </submittedName>
</protein>
<name>A0AAD3SZY2_NEPGR</name>
<reference evidence="1" key="1">
    <citation type="submission" date="2023-05" db="EMBL/GenBank/DDBJ databases">
        <title>Nepenthes gracilis genome sequencing.</title>
        <authorList>
            <person name="Fukushima K."/>
        </authorList>
    </citation>
    <scope>NUCLEOTIDE SEQUENCE</scope>
    <source>
        <strain evidence="1">SING2019-196</strain>
    </source>
</reference>
<sequence length="94" mass="10971">MHNTGSSFAHFGGLQYNQNELKYATCPISSLFWLDWSLSSREMSPRDDKDYRSSQRSLSHRKLAQHEMARLQQKSPVPREVLPQGIIYSRVLKF</sequence>
<accession>A0AAD3SZY2</accession>
<dbReference type="EMBL" id="BSYO01000021">
    <property type="protein sequence ID" value="GMH20029.1"/>
    <property type="molecule type" value="Genomic_DNA"/>
</dbReference>
<proteinExistence type="predicted"/>
<evidence type="ECO:0000313" key="1">
    <source>
        <dbReference type="EMBL" id="GMH20029.1"/>
    </source>
</evidence>
<evidence type="ECO:0000313" key="2">
    <source>
        <dbReference type="Proteomes" id="UP001279734"/>
    </source>
</evidence>